<keyword evidence="5 7" id="KW-1133">Transmembrane helix</keyword>
<evidence type="ECO:0008006" key="12">
    <source>
        <dbReference type="Google" id="ProtNLM"/>
    </source>
</evidence>
<dbReference type="PANTHER" id="PTHR34582:SF6">
    <property type="entry name" value="UPF0702 TRANSMEMBRANE PROTEIN YCAP"/>
    <property type="match status" value="1"/>
</dbReference>
<comment type="similarity">
    <text evidence="2">Belongs to the UPF0702 family.</text>
</comment>
<reference evidence="10 11" key="1">
    <citation type="journal article" date="2015" name="Genome Announc.">
        <title>Expanding the biotechnology potential of lactobacilli through comparative genomics of 213 strains and associated genera.</title>
        <authorList>
            <person name="Sun Z."/>
            <person name="Harris H.M."/>
            <person name="McCann A."/>
            <person name="Guo C."/>
            <person name="Argimon S."/>
            <person name="Zhang W."/>
            <person name="Yang X."/>
            <person name="Jeffery I.B."/>
            <person name="Cooney J.C."/>
            <person name="Kagawa T.F."/>
            <person name="Liu W."/>
            <person name="Song Y."/>
            <person name="Salvetti E."/>
            <person name="Wrobel A."/>
            <person name="Rasinkangas P."/>
            <person name="Parkhill J."/>
            <person name="Rea M.C."/>
            <person name="O'Sullivan O."/>
            <person name="Ritari J."/>
            <person name="Douillard F.P."/>
            <person name="Paul Ross R."/>
            <person name="Yang R."/>
            <person name="Briner A.E."/>
            <person name="Felis G.E."/>
            <person name="de Vos W.M."/>
            <person name="Barrangou R."/>
            <person name="Klaenhammer T.R."/>
            <person name="Caufield P.W."/>
            <person name="Cui Y."/>
            <person name="Zhang H."/>
            <person name="O'Toole P.W."/>
        </authorList>
    </citation>
    <scope>NUCLEOTIDE SEQUENCE [LARGE SCALE GENOMIC DNA]</scope>
    <source>
        <strain evidence="10 11">DSM 12744</strain>
    </source>
</reference>
<dbReference type="PATRIC" id="fig|1423792.3.peg.1118"/>
<evidence type="ECO:0000256" key="5">
    <source>
        <dbReference type="ARBA" id="ARBA00022989"/>
    </source>
</evidence>
<dbReference type="Pfam" id="PF20730">
    <property type="entry name" value="YetF_N"/>
    <property type="match status" value="1"/>
</dbReference>
<feature type="domain" description="YetF-like N-terminal transmembrane" evidence="9">
    <location>
        <begin position="5"/>
        <end position="76"/>
    </location>
</feature>
<feature type="transmembrane region" description="Helical" evidence="7">
    <location>
        <begin position="6"/>
        <end position="27"/>
    </location>
</feature>
<evidence type="ECO:0000256" key="6">
    <source>
        <dbReference type="ARBA" id="ARBA00023136"/>
    </source>
</evidence>
<dbReference type="InterPro" id="IPR007353">
    <property type="entry name" value="DUF421"/>
</dbReference>
<dbReference type="Gene3D" id="3.30.240.20">
    <property type="entry name" value="bsu07140 like domains"/>
    <property type="match status" value="2"/>
</dbReference>
<evidence type="ECO:0000256" key="2">
    <source>
        <dbReference type="ARBA" id="ARBA00006448"/>
    </source>
</evidence>
<dbReference type="PANTHER" id="PTHR34582">
    <property type="entry name" value="UPF0702 TRANSMEMBRANE PROTEIN YCAP"/>
    <property type="match status" value="1"/>
</dbReference>
<evidence type="ECO:0000313" key="11">
    <source>
        <dbReference type="Proteomes" id="UP000051330"/>
    </source>
</evidence>
<gene>
    <name evidence="10" type="ORF">FD09_GL001097</name>
</gene>
<dbReference type="Proteomes" id="UP000051330">
    <property type="component" value="Unassembled WGS sequence"/>
</dbReference>
<dbReference type="OrthoDB" id="9778331at2"/>
<evidence type="ECO:0000256" key="7">
    <source>
        <dbReference type="SAM" id="Phobius"/>
    </source>
</evidence>
<evidence type="ECO:0000313" key="10">
    <source>
        <dbReference type="EMBL" id="KRL09651.1"/>
    </source>
</evidence>
<dbReference type="EMBL" id="AZEC01000017">
    <property type="protein sequence ID" value="KRL09651.1"/>
    <property type="molecule type" value="Genomic_DNA"/>
</dbReference>
<proteinExistence type="inferred from homology"/>
<accession>A0A0R1MZI9</accession>
<organism evidence="10 11">
    <name type="scientific">Schleiferilactobacillus perolens DSM 12744</name>
    <dbReference type="NCBI Taxonomy" id="1423792"/>
    <lineage>
        <taxon>Bacteria</taxon>
        <taxon>Bacillati</taxon>
        <taxon>Bacillota</taxon>
        <taxon>Bacilli</taxon>
        <taxon>Lactobacillales</taxon>
        <taxon>Lactobacillaceae</taxon>
        <taxon>Schleiferilactobacillus</taxon>
    </lineage>
</organism>
<comment type="caution">
    <text evidence="10">The sequence shown here is derived from an EMBL/GenBank/DDBJ whole genome shotgun (WGS) entry which is preliminary data.</text>
</comment>
<evidence type="ECO:0000259" key="9">
    <source>
        <dbReference type="Pfam" id="PF20730"/>
    </source>
</evidence>
<keyword evidence="6 7" id="KW-0472">Membrane</keyword>
<keyword evidence="4 7" id="KW-0812">Transmembrane</keyword>
<evidence type="ECO:0000256" key="4">
    <source>
        <dbReference type="ARBA" id="ARBA00022692"/>
    </source>
</evidence>
<dbReference type="Pfam" id="PF04239">
    <property type="entry name" value="DUF421"/>
    <property type="match status" value="1"/>
</dbReference>
<dbReference type="RefSeq" id="WP_057822234.1">
    <property type="nucleotide sequence ID" value="NZ_AZEC01000017.1"/>
</dbReference>
<comment type="subcellular location">
    <subcellularLocation>
        <location evidence="1">Cell membrane</location>
        <topology evidence="1">Multi-pass membrane protein</topology>
    </subcellularLocation>
</comment>
<evidence type="ECO:0000259" key="8">
    <source>
        <dbReference type="Pfam" id="PF04239"/>
    </source>
</evidence>
<dbReference type="STRING" id="1423792.FD09_GL001097"/>
<dbReference type="InterPro" id="IPR023090">
    <property type="entry name" value="UPF0702_alpha/beta_dom_sf"/>
</dbReference>
<dbReference type="InterPro" id="IPR048454">
    <property type="entry name" value="YetF_N"/>
</dbReference>
<keyword evidence="11" id="KW-1185">Reference proteome</keyword>
<dbReference type="AlphaFoldDB" id="A0A0R1MZI9"/>
<dbReference type="GO" id="GO:0005886">
    <property type="term" value="C:plasma membrane"/>
    <property type="evidence" value="ECO:0007669"/>
    <property type="project" value="UniProtKB-SubCell"/>
</dbReference>
<protein>
    <recommendedName>
        <fullName evidence="12">Membrane protein yetF</fullName>
    </recommendedName>
</protein>
<evidence type="ECO:0000256" key="3">
    <source>
        <dbReference type="ARBA" id="ARBA00022475"/>
    </source>
</evidence>
<name>A0A0R1MZI9_9LACO</name>
<feature type="transmembrane region" description="Helical" evidence="7">
    <location>
        <begin position="61"/>
        <end position="81"/>
    </location>
</feature>
<sequence length="209" mass="23450">MDIDYFELFVKLALGFAAFVLQISLAGRGNLAPSNAIDQLQNFVLGGIIGGILYNPSITTLQFFIVLLIWSTIVFGARFLANHNNLARRILIGQPHTIVHNGKIDTDFATRAGISAQELAFQLRQHGASNLEKVKRAVLETNGTLTVTLQNDPTAYYPVILDGQVDEDALDIIHRDRDWLDTQLESHHIEMSHVYMAIYQDNQLQITQY</sequence>
<feature type="domain" description="YetF C-terminal" evidence="8">
    <location>
        <begin position="83"/>
        <end position="199"/>
    </location>
</feature>
<evidence type="ECO:0000256" key="1">
    <source>
        <dbReference type="ARBA" id="ARBA00004651"/>
    </source>
</evidence>
<keyword evidence="3" id="KW-1003">Cell membrane</keyword>